<evidence type="ECO:0000313" key="9">
    <source>
        <dbReference type="Proteomes" id="UP000193920"/>
    </source>
</evidence>
<evidence type="ECO:0000256" key="2">
    <source>
        <dbReference type="ARBA" id="ARBA00022723"/>
    </source>
</evidence>
<proteinExistence type="predicted"/>
<dbReference type="PANTHER" id="PTHR46471">
    <property type="entry name" value="CHITIN DEACETYLASE"/>
    <property type="match status" value="1"/>
</dbReference>
<evidence type="ECO:0000313" key="8">
    <source>
        <dbReference type="EMBL" id="ORY07890.1"/>
    </source>
</evidence>
<reference evidence="8 9" key="1">
    <citation type="submission" date="2016-08" db="EMBL/GenBank/DDBJ databases">
        <title>A Parts List for Fungal Cellulosomes Revealed by Comparative Genomics.</title>
        <authorList>
            <consortium name="DOE Joint Genome Institute"/>
            <person name="Haitjema C.H."/>
            <person name="Gilmore S.P."/>
            <person name="Henske J.K."/>
            <person name="Solomon K.V."/>
            <person name="De Groot R."/>
            <person name="Kuo A."/>
            <person name="Mondo S.J."/>
            <person name="Salamov A.A."/>
            <person name="Labutti K."/>
            <person name="Zhao Z."/>
            <person name="Chiniquy J."/>
            <person name="Barry K."/>
            <person name="Brewer H.M."/>
            <person name="Purvine S.O."/>
            <person name="Wright A.T."/>
            <person name="Boxma B."/>
            <person name="Van Alen T."/>
            <person name="Hackstein J.H."/>
            <person name="Baker S.E."/>
            <person name="Grigoriev I.V."/>
            <person name="O'Malley M.A."/>
        </authorList>
    </citation>
    <scope>NUCLEOTIDE SEQUENCE [LARGE SCALE GENOMIC DNA]</scope>
    <source>
        <strain evidence="8 9">G1</strain>
    </source>
</reference>
<dbReference type="Proteomes" id="UP000193920">
    <property type="component" value="Unassembled WGS sequence"/>
</dbReference>
<comment type="cofactor">
    <cofactor evidence="1">
        <name>Co(2+)</name>
        <dbReference type="ChEBI" id="CHEBI:48828"/>
    </cofactor>
</comment>
<dbReference type="SUPFAM" id="SSF88713">
    <property type="entry name" value="Glycoside hydrolase/deacetylase"/>
    <property type="match status" value="1"/>
</dbReference>
<keyword evidence="9" id="KW-1185">Reference proteome</keyword>
<dbReference type="AlphaFoldDB" id="A0A1Y1ZC90"/>
<sequence length="352" mass="39498">MFRKFSVYTLLLTFYIVKICCKAIDSDSNTGVKAHVFTECLKPGQFVLTFDDGPNPDTTPIVLETLKKYDIKATFFINGINYGNLESDPRSIEIVKKTYAEGHDIGSHTYYHKDLFEAIKEGTMEINIDKLTNTINDIIGVKPAFFRPPCGNGGYEEKEPEKIEMTERIQKYLGEHGYNVIMWGTDTRDWDYKENVEKVISELNLQLKAPGVSPETNSFITLLHDVHPTTVNIVLPEVIGYIKKLGYTFVPLSECIGVSPYQGVALNKHNNSNNLNSNSLLSNPDNIINDTPTNDTPIDDISINSALNQSNINLDDATDNSLKEIKSGALNKYHQINVFSTIFFALIISLLL</sequence>
<dbReference type="PANTHER" id="PTHR46471:SF2">
    <property type="entry name" value="CHITIN DEACETYLASE-RELATED"/>
    <property type="match status" value="1"/>
</dbReference>
<evidence type="ECO:0000256" key="5">
    <source>
        <dbReference type="ARBA" id="ARBA00023277"/>
    </source>
</evidence>
<dbReference type="PROSITE" id="PS51677">
    <property type="entry name" value="NODB"/>
    <property type="match status" value="1"/>
</dbReference>
<dbReference type="GO" id="GO:0046872">
    <property type="term" value="F:metal ion binding"/>
    <property type="evidence" value="ECO:0007669"/>
    <property type="project" value="UniProtKB-KW"/>
</dbReference>
<comment type="caution">
    <text evidence="8">The sequence shown here is derived from an EMBL/GenBank/DDBJ whole genome shotgun (WGS) entry which is preliminary data.</text>
</comment>
<keyword evidence="2" id="KW-0479">Metal-binding</keyword>
<keyword evidence="5" id="KW-0119">Carbohydrate metabolism</keyword>
<accession>A0A1Y1ZC90</accession>
<name>A0A1Y1ZC90_9FUNG</name>
<dbReference type="InterPro" id="IPR011330">
    <property type="entry name" value="Glyco_hydro/deAcase_b/a-brl"/>
</dbReference>
<dbReference type="GO" id="GO:0016810">
    <property type="term" value="F:hydrolase activity, acting on carbon-nitrogen (but not peptide) bonds"/>
    <property type="evidence" value="ECO:0007669"/>
    <property type="project" value="InterPro"/>
</dbReference>
<feature type="chain" id="PRO_5012485915" evidence="6">
    <location>
        <begin position="22"/>
        <end position="352"/>
    </location>
</feature>
<feature type="domain" description="NodB homology" evidence="7">
    <location>
        <begin position="44"/>
        <end position="250"/>
    </location>
</feature>
<organism evidence="8 9">
    <name type="scientific">Neocallimastix californiae</name>
    <dbReference type="NCBI Taxonomy" id="1754190"/>
    <lineage>
        <taxon>Eukaryota</taxon>
        <taxon>Fungi</taxon>
        <taxon>Fungi incertae sedis</taxon>
        <taxon>Chytridiomycota</taxon>
        <taxon>Chytridiomycota incertae sedis</taxon>
        <taxon>Neocallimastigomycetes</taxon>
        <taxon>Neocallimastigales</taxon>
        <taxon>Neocallimastigaceae</taxon>
        <taxon>Neocallimastix</taxon>
    </lineage>
</organism>
<evidence type="ECO:0000256" key="6">
    <source>
        <dbReference type="SAM" id="SignalP"/>
    </source>
</evidence>
<dbReference type="Gene3D" id="3.20.20.370">
    <property type="entry name" value="Glycoside hydrolase/deacetylase"/>
    <property type="match status" value="1"/>
</dbReference>
<dbReference type="EMBL" id="MCOG01000427">
    <property type="protein sequence ID" value="ORY07890.1"/>
    <property type="molecule type" value="Genomic_DNA"/>
</dbReference>
<protein>
    <submittedName>
        <fullName evidence="8">Glycoside hydrolase/deacetylase</fullName>
    </submittedName>
</protein>
<feature type="signal peptide" evidence="6">
    <location>
        <begin position="1"/>
        <end position="21"/>
    </location>
</feature>
<dbReference type="InterPro" id="IPR002509">
    <property type="entry name" value="NODB_dom"/>
</dbReference>
<keyword evidence="4 8" id="KW-0378">Hydrolase</keyword>
<dbReference type="Pfam" id="PF01522">
    <property type="entry name" value="Polysacc_deac_1"/>
    <property type="match status" value="1"/>
</dbReference>
<dbReference type="OrthoDB" id="5547340at2759"/>
<evidence type="ECO:0000256" key="1">
    <source>
        <dbReference type="ARBA" id="ARBA00001941"/>
    </source>
</evidence>
<keyword evidence="3 6" id="KW-0732">Signal</keyword>
<gene>
    <name evidence="8" type="ORF">LY90DRAFT_465533</name>
</gene>
<evidence type="ECO:0000256" key="4">
    <source>
        <dbReference type="ARBA" id="ARBA00022801"/>
    </source>
</evidence>
<evidence type="ECO:0000259" key="7">
    <source>
        <dbReference type="PROSITE" id="PS51677"/>
    </source>
</evidence>
<dbReference type="STRING" id="1754190.A0A1Y1ZC90"/>
<evidence type="ECO:0000256" key="3">
    <source>
        <dbReference type="ARBA" id="ARBA00022729"/>
    </source>
</evidence>
<dbReference type="GO" id="GO:0005975">
    <property type="term" value="P:carbohydrate metabolic process"/>
    <property type="evidence" value="ECO:0007669"/>
    <property type="project" value="InterPro"/>
</dbReference>